<keyword evidence="14" id="KW-1185">Reference proteome</keyword>
<dbReference type="Gene3D" id="1.10.420.10">
    <property type="entry name" value="Peroxidase, domain 2"/>
    <property type="match status" value="1"/>
</dbReference>
<dbReference type="Gramene" id="OB03G37400.1">
    <property type="protein sequence ID" value="OB03G37400.1"/>
    <property type="gene ID" value="OB03G37400"/>
</dbReference>
<keyword evidence="9" id="KW-0376">Hydrogen peroxide</keyword>
<dbReference type="GO" id="GO:0140825">
    <property type="term" value="F:lactoperoxidase activity"/>
    <property type="evidence" value="ECO:0007669"/>
    <property type="project" value="UniProtKB-EC"/>
</dbReference>
<evidence type="ECO:0000256" key="3">
    <source>
        <dbReference type="ARBA" id="ARBA00022559"/>
    </source>
</evidence>
<keyword evidence="6 10" id="KW-0106">Calcium</keyword>
<evidence type="ECO:0000256" key="2">
    <source>
        <dbReference type="ARBA" id="ARBA00001970"/>
    </source>
</evidence>
<dbReference type="GO" id="GO:0042744">
    <property type="term" value="P:hydrogen peroxide catabolic process"/>
    <property type="evidence" value="ECO:0007669"/>
    <property type="project" value="UniProtKB-KW"/>
</dbReference>
<dbReference type="SUPFAM" id="SSF48113">
    <property type="entry name" value="Heme-dependent peroxidases"/>
    <property type="match status" value="1"/>
</dbReference>
<feature type="domain" description="Plant heme peroxidase family profile" evidence="12">
    <location>
        <begin position="18"/>
        <end position="103"/>
    </location>
</feature>
<keyword evidence="4" id="KW-0349">Heme</keyword>
<keyword evidence="5 10" id="KW-0479">Metal-binding</keyword>
<sequence length="103" mass="11753">MTVPKLPLQTLPAGRHLLEAAPAEQSCVRNPKWQQRLDVFSPYKFDNSFFLALAYGDGVLTSDMALVRDNRTLPIVREYVRRQPDRFSSGRIARSMIKLSYAP</sequence>
<dbReference type="InterPro" id="IPR002016">
    <property type="entry name" value="Haem_peroxidase"/>
</dbReference>
<keyword evidence="7" id="KW-0560">Oxidoreductase</keyword>
<evidence type="ECO:0000256" key="4">
    <source>
        <dbReference type="ARBA" id="ARBA00022617"/>
    </source>
</evidence>
<feature type="binding site" evidence="10">
    <location>
        <position position="46"/>
    </location>
    <ligand>
        <name>Ca(2+)</name>
        <dbReference type="ChEBI" id="CHEBI:29108"/>
        <label>2</label>
    </ligand>
</feature>
<dbReference type="AlphaFoldDB" id="J3LRR4"/>
<dbReference type="PROSITE" id="PS50873">
    <property type="entry name" value="PEROXIDASE_4"/>
    <property type="match status" value="1"/>
</dbReference>
<name>J3LRR4_ORYBR</name>
<dbReference type="InterPro" id="IPR010255">
    <property type="entry name" value="Haem_peroxidase_sf"/>
</dbReference>
<evidence type="ECO:0000256" key="9">
    <source>
        <dbReference type="ARBA" id="ARBA00023324"/>
    </source>
</evidence>
<keyword evidence="3" id="KW-0575">Peroxidase</keyword>
<comment type="cofactor">
    <cofactor evidence="10">
        <name>Ca(2+)</name>
        <dbReference type="ChEBI" id="CHEBI:29108"/>
    </cofactor>
    <text evidence="10">Binds 2 calcium ions per subunit.</text>
</comment>
<feature type="binding site" evidence="10">
    <location>
        <position position="38"/>
    </location>
    <ligand>
        <name>Ca(2+)</name>
        <dbReference type="ChEBI" id="CHEBI:29108"/>
        <label>2</label>
    </ligand>
</feature>
<evidence type="ECO:0000256" key="5">
    <source>
        <dbReference type="ARBA" id="ARBA00022723"/>
    </source>
</evidence>
<evidence type="ECO:0000256" key="7">
    <source>
        <dbReference type="ARBA" id="ARBA00023002"/>
    </source>
</evidence>
<dbReference type="HOGENOM" id="CLU_2267914_0_0_1"/>
<proteinExistence type="inferred from homology"/>
<organism evidence="13">
    <name type="scientific">Oryza brachyantha</name>
    <name type="common">malo sina</name>
    <dbReference type="NCBI Taxonomy" id="4533"/>
    <lineage>
        <taxon>Eukaryota</taxon>
        <taxon>Viridiplantae</taxon>
        <taxon>Streptophyta</taxon>
        <taxon>Embryophyta</taxon>
        <taxon>Tracheophyta</taxon>
        <taxon>Spermatophyta</taxon>
        <taxon>Magnoliopsida</taxon>
        <taxon>Liliopsida</taxon>
        <taxon>Poales</taxon>
        <taxon>Poaceae</taxon>
        <taxon>BOP clade</taxon>
        <taxon>Oryzoideae</taxon>
        <taxon>Oryzeae</taxon>
        <taxon>Oryzinae</taxon>
        <taxon>Oryza</taxon>
    </lineage>
</organism>
<dbReference type="PANTHER" id="PTHR31517">
    <property type="match status" value="1"/>
</dbReference>
<evidence type="ECO:0000256" key="10">
    <source>
        <dbReference type="PIRSR" id="PIRSR600823-3"/>
    </source>
</evidence>
<dbReference type="GO" id="GO:0046872">
    <property type="term" value="F:metal ion binding"/>
    <property type="evidence" value="ECO:0007669"/>
    <property type="project" value="UniProtKB-KW"/>
</dbReference>
<dbReference type="GO" id="GO:0020037">
    <property type="term" value="F:heme binding"/>
    <property type="evidence" value="ECO:0007669"/>
    <property type="project" value="InterPro"/>
</dbReference>
<evidence type="ECO:0000313" key="13">
    <source>
        <dbReference type="EnsemblPlants" id="OB03G37400.1"/>
    </source>
</evidence>
<keyword evidence="8" id="KW-0408">Iron</keyword>
<evidence type="ECO:0000313" key="14">
    <source>
        <dbReference type="Proteomes" id="UP000006038"/>
    </source>
</evidence>
<reference evidence="13" key="1">
    <citation type="journal article" date="2013" name="Nat. Commun.">
        <title>Whole-genome sequencing of Oryza brachyantha reveals mechanisms underlying Oryza genome evolution.</title>
        <authorList>
            <person name="Chen J."/>
            <person name="Huang Q."/>
            <person name="Gao D."/>
            <person name="Wang J."/>
            <person name="Lang Y."/>
            <person name="Liu T."/>
            <person name="Li B."/>
            <person name="Bai Z."/>
            <person name="Luis Goicoechea J."/>
            <person name="Liang C."/>
            <person name="Chen C."/>
            <person name="Zhang W."/>
            <person name="Sun S."/>
            <person name="Liao Y."/>
            <person name="Zhang X."/>
            <person name="Yang L."/>
            <person name="Song C."/>
            <person name="Wang M."/>
            <person name="Shi J."/>
            <person name="Liu G."/>
            <person name="Liu J."/>
            <person name="Zhou H."/>
            <person name="Zhou W."/>
            <person name="Yu Q."/>
            <person name="An N."/>
            <person name="Chen Y."/>
            <person name="Cai Q."/>
            <person name="Wang B."/>
            <person name="Liu B."/>
            <person name="Min J."/>
            <person name="Huang Y."/>
            <person name="Wu H."/>
            <person name="Li Z."/>
            <person name="Zhang Y."/>
            <person name="Yin Y."/>
            <person name="Song W."/>
            <person name="Jiang J."/>
            <person name="Jackson S.A."/>
            <person name="Wing R.A."/>
            <person name="Wang J."/>
            <person name="Chen M."/>
        </authorList>
    </citation>
    <scope>NUCLEOTIDE SEQUENCE [LARGE SCALE GENOMIC DNA]</scope>
    <source>
        <strain evidence="13">cv. IRGC 101232</strain>
    </source>
</reference>
<evidence type="ECO:0000256" key="11">
    <source>
        <dbReference type="RuleBase" id="RU004241"/>
    </source>
</evidence>
<accession>J3LRR4</accession>
<evidence type="ECO:0000256" key="1">
    <source>
        <dbReference type="ARBA" id="ARBA00000189"/>
    </source>
</evidence>
<dbReference type="GO" id="GO:0006979">
    <property type="term" value="P:response to oxidative stress"/>
    <property type="evidence" value="ECO:0007669"/>
    <property type="project" value="InterPro"/>
</dbReference>
<evidence type="ECO:0000256" key="6">
    <source>
        <dbReference type="ARBA" id="ARBA00022837"/>
    </source>
</evidence>
<dbReference type="InterPro" id="IPR000823">
    <property type="entry name" value="Peroxidase_pln"/>
</dbReference>
<dbReference type="EnsemblPlants" id="OB03G37400.1">
    <property type="protein sequence ID" value="OB03G37400.1"/>
    <property type="gene ID" value="OB03G37400"/>
</dbReference>
<evidence type="ECO:0000259" key="12">
    <source>
        <dbReference type="PROSITE" id="PS50873"/>
    </source>
</evidence>
<evidence type="ECO:0000256" key="8">
    <source>
        <dbReference type="ARBA" id="ARBA00023004"/>
    </source>
</evidence>
<comment type="similarity">
    <text evidence="11">Belongs to the peroxidase family.</text>
</comment>
<comment type="catalytic activity">
    <reaction evidence="1">
        <text>2 a phenolic donor + H2O2 = 2 a phenolic radical donor + 2 H2O</text>
        <dbReference type="Rhea" id="RHEA:56136"/>
        <dbReference type="ChEBI" id="CHEBI:15377"/>
        <dbReference type="ChEBI" id="CHEBI:16240"/>
        <dbReference type="ChEBI" id="CHEBI:139520"/>
        <dbReference type="ChEBI" id="CHEBI:139521"/>
        <dbReference type="EC" id="1.11.1.7"/>
    </reaction>
</comment>
<comment type="cofactor">
    <cofactor evidence="2">
        <name>heme b</name>
        <dbReference type="ChEBI" id="CHEBI:60344"/>
    </cofactor>
</comment>
<dbReference type="PANTHER" id="PTHR31517:SF51">
    <property type="entry name" value="PEROXIDASE 55"/>
    <property type="match status" value="1"/>
</dbReference>
<reference evidence="13" key="2">
    <citation type="submission" date="2013-04" db="UniProtKB">
        <authorList>
            <consortium name="EnsemblPlants"/>
        </authorList>
    </citation>
    <scope>IDENTIFICATION</scope>
</reference>
<protein>
    <recommendedName>
        <fullName evidence="12">Plant heme peroxidase family profile domain-containing protein</fullName>
    </recommendedName>
</protein>
<dbReference type="Proteomes" id="UP000006038">
    <property type="component" value="Chromosome 3"/>
</dbReference>
<dbReference type="Pfam" id="PF00141">
    <property type="entry name" value="peroxidase"/>
    <property type="match status" value="1"/>
</dbReference>